<evidence type="ECO:0000313" key="3">
    <source>
        <dbReference type="Proteomes" id="UP000060487"/>
    </source>
</evidence>
<sequence>MVVAAVAAQAAFSVVLEEALAVRAAYLVYRYVLVVVVSEVLVAEVVSSVSQYAF</sequence>
<evidence type="ECO:0008006" key="4">
    <source>
        <dbReference type="Google" id="ProtNLM"/>
    </source>
</evidence>
<reference evidence="2 3" key="1">
    <citation type="submission" date="2015-11" db="EMBL/GenBank/DDBJ databases">
        <authorList>
            <person name="Lin W."/>
        </authorList>
    </citation>
    <scope>NUCLEOTIDE SEQUENCE [LARGE SCALE GENOMIC DNA]</scope>
    <source>
        <strain evidence="2 3">HCH-1</strain>
    </source>
</reference>
<keyword evidence="3" id="KW-1185">Reference proteome</keyword>
<keyword evidence="1" id="KW-1133">Transmembrane helix</keyword>
<proteinExistence type="predicted"/>
<gene>
    <name evidence="2" type="ORF">ASN18_2362</name>
</gene>
<evidence type="ECO:0000256" key="1">
    <source>
        <dbReference type="SAM" id="Phobius"/>
    </source>
</evidence>
<name>A0ABR5SED0_9BACT</name>
<organism evidence="2 3">
    <name type="scientific">Candidatus Magnetominusculus xianensis</name>
    <dbReference type="NCBI Taxonomy" id="1748249"/>
    <lineage>
        <taxon>Bacteria</taxon>
        <taxon>Pseudomonadati</taxon>
        <taxon>Nitrospirota</taxon>
        <taxon>Nitrospiria</taxon>
        <taxon>Nitrospirales</taxon>
        <taxon>Nitrospiraceae</taxon>
        <taxon>Candidatus Magnetominusculus</taxon>
    </lineage>
</organism>
<feature type="transmembrane region" description="Helical" evidence="1">
    <location>
        <begin position="31"/>
        <end position="53"/>
    </location>
</feature>
<accession>A0ABR5SED0</accession>
<keyword evidence="1" id="KW-0472">Membrane</keyword>
<keyword evidence="1" id="KW-0812">Transmembrane</keyword>
<dbReference type="EMBL" id="LNQR01000082">
    <property type="protein sequence ID" value="KWT82922.1"/>
    <property type="molecule type" value="Genomic_DNA"/>
</dbReference>
<protein>
    <recommendedName>
        <fullName evidence="4">Secreted protein</fullName>
    </recommendedName>
</protein>
<comment type="caution">
    <text evidence="2">The sequence shown here is derived from an EMBL/GenBank/DDBJ whole genome shotgun (WGS) entry which is preliminary data.</text>
</comment>
<dbReference type="Proteomes" id="UP000060487">
    <property type="component" value="Unassembled WGS sequence"/>
</dbReference>
<evidence type="ECO:0000313" key="2">
    <source>
        <dbReference type="EMBL" id="KWT82922.1"/>
    </source>
</evidence>